<organism evidence="1 2">
    <name type="scientific">Cytospora mali</name>
    <name type="common">Apple Valsa canker fungus</name>
    <name type="synonym">Valsa mali</name>
    <dbReference type="NCBI Taxonomy" id="578113"/>
    <lineage>
        <taxon>Eukaryota</taxon>
        <taxon>Fungi</taxon>
        <taxon>Dikarya</taxon>
        <taxon>Ascomycota</taxon>
        <taxon>Pezizomycotina</taxon>
        <taxon>Sordariomycetes</taxon>
        <taxon>Sordariomycetidae</taxon>
        <taxon>Diaporthales</taxon>
        <taxon>Cytosporaceae</taxon>
        <taxon>Cytospora</taxon>
    </lineage>
</organism>
<accession>A0A194VYP1</accession>
<dbReference type="AlphaFoldDB" id="A0A194VYP1"/>
<protein>
    <recommendedName>
        <fullName evidence="3">BTB domain-containing protein</fullName>
    </recommendedName>
</protein>
<dbReference type="InterPro" id="IPR011333">
    <property type="entry name" value="SKP1/BTB/POZ_sf"/>
</dbReference>
<dbReference type="SUPFAM" id="SSF54695">
    <property type="entry name" value="POZ domain"/>
    <property type="match status" value="1"/>
</dbReference>
<evidence type="ECO:0008006" key="3">
    <source>
        <dbReference type="Google" id="ProtNLM"/>
    </source>
</evidence>
<dbReference type="PANTHER" id="PTHR47843:SF2">
    <property type="entry name" value="BTB DOMAIN-CONTAINING PROTEIN"/>
    <property type="match status" value="1"/>
</dbReference>
<proteinExistence type="predicted"/>
<evidence type="ECO:0000313" key="1">
    <source>
        <dbReference type="EMBL" id="KUI69334.1"/>
    </source>
</evidence>
<gene>
    <name evidence="1" type="ORF">VM1G_05457</name>
</gene>
<dbReference type="OrthoDB" id="9997739at2759"/>
<reference evidence="1" key="1">
    <citation type="submission" date="2014-12" db="EMBL/GenBank/DDBJ databases">
        <title>Genome Sequence of Valsa Canker Pathogens Uncovers a Specific Adaption of Colonization on Woody Bark.</title>
        <authorList>
            <person name="Yin Z."/>
            <person name="Liu H."/>
            <person name="Gao X."/>
            <person name="Li Z."/>
            <person name="Song N."/>
            <person name="Ke X."/>
            <person name="Dai Q."/>
            <person name="Wu Y."/>
            <person name="Sun Y."/>
            <person name="Xu J.-R."/>
            <person name="Kang Z.K."/>
            <person name="Wang L."/>
            <person name="Huang L."/>
        </authorList>
    </citation>
    <scope>NUCLEOTIDE SEQUENCE [LARGE SCALE GENOMIC DNA]</scope>
    <source>
        <strain evidence="1">03-8</strain>
    </source>
</reference>
<dbReference type="Proteomes" id="UP000078559">
    <property type="component" value="Chromosome 5"/>
</dbReference>
<dbReference type="EMBL" id="CM003102">
    <property type="protein sequence ID" value="KUI69334.1"/>
    <property type="molecule type" value="Genomic_DNA"/>
</dbReference>
<dbReference type="Gene3D" id="3.30.710.10">
    <property type="entry name" value="Potassium Channel Kv1.1, Chain A"/>
    <property type="match status" value="1"/>
</dbReference>
<sequence>MNSSFEKIFGSNIFKFVVGPDKKEYSIHGAAISSLSRPLDVLLNGQWREAETKCIDWPDVDEKTFIRFAEWAYTKDYTTEEPDIALDHSSVQVLASDHETALTDNKTPEKPLNTENCEDYTGVFLCHAQLYILGDKYDIPQLRQLTLYRLHATLKEFTLYPSRMSDIEILVKYIFENTVPEDKIREMIILYYACIVEDVSKHDGLKRIVDEIPDFAFGLISIMCERLD</sequence>
<keyword evidence="2" id="KW-1185">Reference proteome</keyword>
<evidence type="ECO:0000313" key="2">
    <source>
        <dbReference type="Proteomes" id="UP000078559"/>
    </source>
</evidence>
<dbReference type="PANTHER" id="PTHR47843">
    <property type="entry name" value="BTB DOMAIN-CONTAINING PROTEIN-RELATED"/>
    <property type="match status" value="1"/>
</dbReference>
<name>A0A194VYP1_CYTMA</name>